<protein>
    <submittedName>
        <fullName evidence="1">Uncharacterized protein</fullName>
    </submittedName>
</protein>
<name>A0A8D9B390_9HEMI</name>
<evidence type="ECO:0000313" key="1">
    <source>
        <dbReference type="EMBL" id="CAG6775660.1"/>
    </source>
</evidence>
<dbReference type="EMBL" id="HBUF01599238">
    <property type="protein sequence ID" value="CAG6775660.1"/>
    <property type="molecule type" value="Transcribed_RNA"/>
</dbReference>
<reference evidence="1" key="1">
    <citation type="submission" date="2021-05" db="EMBL/GenBank/DDBJ databases">
        <authorList>
            <person name="Alioto T."/>
            <person name="Alioto T."/>
            <person name="Gomez Garrido J."/>
        </authorList>
    </citation>
    <scope>NUCLEOTIDE SEQUENCE</scope>
</reference>
<dbReference type="AlphaFoldDB" id="A0A8D9B390"/>
<sequence length="155" mass="18067">MSMCFFHVLELTRMPYTELMYFIKTFCHNVHTKIDAVKKIVVNFRRYALTMVSLSRIRHLADTLRVIPFNDLAVKMKNLLIDVASSQRTKELNNQCFEGPIPQNTFPTSSFQFALLQFCQLKSAEFKIHDTSLFWDLPAAFYSKIPSRISRSTAF</sequence>
<organism evidence="1">
    <name type="scientific">Cacopsylla melanoneura</name>
    <dbReference type="NCBI Taxonomy" id="428564"/>
    <lineage>
        <taxon>Eukaryota</taxon>
        <taxon>Metazoa</taxon>
        <taxon>Ecdysozoa</taxon>
        <taxon>Arthropoda</taxon>
        <taxon>Hexapoda</taxon>
        <taxon>Insecta</taxon>
        <taxon>Pterygota</taxon>
        <taxon>Neoptera</taxon>
        <taxon>Paraneoptera</taxon>
        <taxon>Hemiptera</taxon>
        <taxon>Sternorrhyncha</taxon>
        <taxon>Psylloidea</taxon>
        <taxon>Psyllidae</taxon>
        <taxon>Psyllinae</taxon>
        <taxon>Cacopsylla</taxon>
    </lineage>
</organism>
<accession>A0A8D9B390</accession>
<proteinExistence type="predicted"/>